<dbReference type="Gene3D" id="2.60.40.1120">
    <property type="entry name" value="Carboxypeptidase-like, regulatory domain"/>
    <property type="match status" value="1"/>
</dbReference>
<dbReference type="EMBL" id="CP133721">
    <property type="protein sequence ID" value="WMW78114.1"/>
    <property type="molecule type" value="Genomic_DNA"/>
</dbReference>
<dbReference type="Pfam" id="PF00593">
    <property type="entry name" value="TonB_dep_Rec_b-barrel"/>
    <property type="match status" value="1"/>
</dbReference>
<evidence type="ECO:0000256" key="8">
    <source>
        <dbReference type="ARBA" id="ARBA00023170"/>
    </source>
</evidence>
<feature type="domain" description="TonB-dependent receptor plug" evidence="14">
    <location>
        <begin position="119"/>
        <end position="221"/>
    </location>
</feature>
<dbReference type="InterPro" id="IPR037066">
    <property type="entry name" value="Plug_dom_sf"/>
</dbReference>
<dbReference type="SUPFAM" id="SSF56935">
    <property type="entry name" value="Porins"/>
    <property type="match status" value="1"/>
</dbReference>
<evidence type="ECO:0000256" key="7">
    <source>
        <dbReference type="ARBA" id="ARBA00023136"/>
    </source>
</evidence>
<dbReference type="SUPFAM" id="SSF49464">
    <property type="entry name" value="Carboxypeptidase regulatory domain-like"/>
    <property type="match status" value="1"/>
</dbReference>
<evidence type="ECO:0000256" key="2">
    <source>
        <dbReference type="ARBA" id="ARBA00022448"/>
    </source>
</evidence>
<evidence type="ECO:0000256" key="9">
    <source>
        <dbReference type="ARBA" id="ARBA00023237"/>
    </source>
</evidence>
<sequence length="736" mass="83241">MKKYIFLIFLMSYSFVAFAQNSVFGTLKSETNKPIINAKITVYESNSYTFSNQNGDFLLTNIPVGTCTLLIEKEGFEIKSETFQLAVNENKKVEITLQTHAHHIDEVLVSSVFNKTQKENVMKIDHLTLKNLQSQGVVNLSDALAIHPGVSQIATGNSIGKPIIRGLSGNRVLTYAQGIRLENQQFGEEHGLGLNANGLESVEIIKGPASLLYGSDAMGGVLYFNPEKYTMSGKTNMELNQIFHSNTQGSNTSFSVKSSSDSFKFLWQNNYTTYADYKTPNGESVVNTRFIEKDIKLGTAYETSKYTADLRYNYNYLNLGLPERNLVDVQFRTPLFPSQRIDNHILSLNQKIFFTKSRLESTIGYVFNNRKEIESPDEVALNMKLKTFNYNIRYYLPTYGKFENIIGIQGLHQKNMNYGAERLIPDAVMSDIGLFATTQVNFSKNVLQLGLRYDQRKINASTFGEEGEEGFFPTVNRKFESFNVAFGVKSKWNDAVVTRFNVATGFRAPNLAELTSNGVHEGSNRYEIGNVALKNEQNVQFDLNVDYTKEHFDFFVNGFYNHITNYIFIQPTGTEIDGNVVYKYTQNNAALFGGEAGIHFHPHPFDWLHITSSYEMVIGQQRGDLNLPLLPANVWKNNFKASFNINSTFKNAYVFVQANYTLAQNRISSFETPTPDYLLLGSGIGTDVHWNKVNFKLFVSGTNVLNKEYIAHLSRLKSEAMYNMGRNVIFGLNFSL</sequence>
<keyword evidence="7 10" id="KW-0472">Membrane</keyword>
<dbReference type="Proteomes" id="UP001180481">
    <property type="component" value="Chromosome"/>
</dbReference>
<comment type="subcellular location">
    <subcellularLocation>
        <location evidence="1 10">Cell outer membrane</location>
        <topology evidence="1 10">Multi-pass membrane protein</topology>
    </subcellularLocation>
</comment>
<dbReference type="PANTHER" id="PTHR30069">
    <property type="entry name" value="TONB-DEPENDENT OUTER MEMBRANE RECEPTOR"/>
    <property type="match status" value="1"/>
</dbReference>
<feature type="chain" id="PRO_5047510275" evidence="12">
    <location>
        <begin position="20"/>
        <end position="736"/>
    </location>
</feature>
<dbReference type="Pfam" id="PF07715">
    <property type="entry name" value="Plug"/>
    <property type="match status" value="1"/>
</dbReference>
<keyword evidence="9 10" id="KW-0998">Cell outer membrane</keyword>
<keyword evidence="16" id="KW-1185">Reference proteome</keyword>
<dbReference type="PROSITE" id="PS52016">
    <property type="entry name" value="TONB_DEPENDENT_REC_3"/>
    <property type="match status" value="1"/>
</dbReference>
<evidence type="ECO:0000259" key="14">
    <source>
        <dbReference type="Pfam" id="PF07715"/>
    </source>
</evidence>
<gene>
    <name evidence="15" type="ORF">RF683_01320</name>
</gene>
<organism evidence="15 16">
    <name type="scientific">Flavobacterium nakdongensis</name>
    <dbReference type="NCBI Taxonomy" id="3073563"/>
    <lineage>
        <taxon>Bacteria</taxon>
        <taxon>Pseudomonadati</taxon>
        <taxon>Bacteroidota</taxon>
        <taxon>Flavobacteriia</taxon>
        <taxon>Flavobacteriales</taxon>
        <taxon>Flavobacteriaceae</taxon>
        <taxon>Flavobacterium</taxon>
    </lineage>
</organism>
<keyword evidence="8 15" id="KW-0675">Receptor</keyword>
<keyword evidence="6 11" id="KW-0798">TonB box</keyword>
<dbReference type="Gene3D" id="2.40.170.20">
    <property type="entry name" value="TonB-dependent receptor, beta-barrel domain"/>
    <property type="match status" value="1"/>
</dbReference>
<dbReference type="RefSeq" id="WP_309532434.1">
    <property type="nucleotide sequence ID" value="NZ_CP133721.1"/>
</dbReference>
<dbReference type="InterPro" id="IPR036942">
    <property type="entry name" value="Beta-barrel_TonB_sf"/>
</dbReference>
<dbReference type="InterPro" id="IPR012910">
    <property type="entry name" value="Plug_dom"/>
</dbReference>
<evidence type="ECO:0000256" key="5">
    <source>
        <dbReference type="ARBA" id="ARBA00022729"/>
    </source>
</evidence>
<evidence type="ECO:0000259" key="13">
    <source>
        <dbReference type="Pfam" id="PF00593"/>
    </source>
</evidence>
<evidence type="ECO:0000313" key="15">
    <source>
        <dbReference type="EMBL" id="WMW78114.1"/>
    </source>
</evidence>
<dbReference type="InterPro" id="IPR008969">
    <property type="entry name" value="CarboxyPept-like_regulatory"/>
</dbReference>
<evidence type="ECO:0000256" key="10">
    <source>
        <dbReference type="PROSITE-ProRule" id="PRU01360"/>
    </source>
</evidence>
<evidence type="ECO:0000256" key="4">
    <source>
        <dbReference type="ARBA" id="ARBA00022692"/>
    </source>
</evidence>
<evidence type="ECO:0000313" key="16">
    <source>
        <dbReference type="Proteomes" id="UP001180481"/>
    </source>
</evidence>
<keyword evidence="3 10" id="KW-1134">Transmembrane beta strand</keyword>
<dbReference type="PANTHER" id="PTHR30069:SF29">
    <property type="entry name" value="HEMOGLOBIN AND HEMOGLOBIN-HAPTOGLOBIN-BINDING PROTEIN 1-RELATED"/>
    <property type="match status" value="1"/>
</dbReference>
<feature type="signal peptide" evidence="12">
    <location>
        <begin position="1"/>
        <end position="19"/>
    </location>
</feature>
<evidence type="ECO:0000256" key="11">
    <source>
        <dbReference type="RuleBase" id="RU003357"/>
    </source>
</evidence>
<name>A0ABY9RBS2_9FLAO</name>
<accession>A0ABY9RBS2</accession>
<dbReference type="Gene3D" id="2.170.130.10">
    <property type="entry name" value="TonB-dependent receptor, plug domain"/>
    <property type="match status" value="1"/>
</dbReference>
<dbReference type="InterPro" id="IPR039426">
    <property type="entry name" value="TonB-dep_rcpt-like"/>
</dbReference>
<keyword evidence="4 10" id="KW-0812">Transmembrane</keyword>
<evidence type="ECO:0000256" key="6">
    <source>
        <dbReference type="ARBA" id="ARBA00023077"/>
    </source>
</evidence>
<dbReference type="InterPro" id="IPR000531">
    <property type="entry name" value="Beta-barrel_TonB"/>
</dbReference>
<proteinExistence type="inferred from homology"/>
<dbReference type="Pfam" id="PF13620">
    <property type="entry name" value="CarboxypepD_reg"/>
    <property type="match status" value="1"/>
</dbReference>
<protein>
    <submittedName>
        <fullName evidence="15">TonB-dependent receptor</fullName>
    </submittedName>
</protein>
<comment type="similarity">
    <text evidence="10 11">Belongs to the TonB-dependent receptor family.</text>
</comment>
<feature type="domain" description="TonB-dependent receptor-like beta-barrel" evidence="13">
    <location>
        <begin position="243"/>
        <end position="704"/>
    </location>
</feature>
<evidence type="ECO:0000256" key="1">
    <source>
        <dbReference type="ARBA" id="ARBA00004571"/>
    </source>
</evidence>
<keyword evidence="2 10" id="KW-0813">Transport</keyword>
<keyword evidence="5 12" id="KW-0732">Signal</keyword>
<evidence type="ECO:0000256" key="12">
    <source>
        <dbReference type="SAM" id="SignalP"/>
    </source>
</evidence>
<reference evidence="15" key="1">
    <citation type="submission" date="2023-09" db="EMBL/GenBank/DDBJ databases">
        <title>Flavobacterium sp. 20NA77.7 isolated from freshwater.</title>
        <authorList>
            <person name="Le V."/>
            <person name="Ko S.-R."/>
            <person name="Ahn C.-Y."/>
            <person name="Oh H.-M."/>
        </authorList>
    </citation>
    <scope>NUCLEOTIDE SEQUENCE</scope>
    <source>
        <strain evidence="15">20NA77.7</strain>
    </source>
</reference>
<evidence type="ECO:0000256" key="3">
    <source>
        <dbReference type="ARBA" id="ARBA00022452"/>
    </source>
</evidence>